<dbReference type="Proteomes" id="UP000199533">
    <property type="component" value="Unassembled WGS sequence"/>
</dbReference>
<feature type="transmembrane region" description="Helical" evidence="2">
    <location>
        <begin position="72"/>
        <end position="96"/>
    </location>
</feature>
<dbReference type="STRING" id="52441.SAMN05216302_10464"/>
<evidence type="ECO:0000256" key="2">
    <source>
        <dbReference type="SAM" id="Phobius"/>
    </source>
</evidence>
<reference evidence="4" key="1">
    <citation type="submission" date="2016-10" db="EMBL/GenBank/DDBJ databases">
        <authorList>
            <person name="Varghese N."/>
            <person name="Submissions S."/>
        </authorList>
    </citation>
    <scope>NUCLEOTIDE SEQUENCE [LARGE SCALE GENOMIC DNA]</scope>
    <source>
        <strain evidence="4">Nm69</strain>
    </source>
</reference>
<keyword evidence="2" id="KW-1133">Transmembrane helix</keyword>
<keyword evidence="2" id="KW-0472">Membrane</keyword>
<organism evidence="3 4">
    <name type="scientific">Nitrosomonas aestuarii</name>
    <dbReference type="NCBI Taxonomy" id="52441"/>
    <lineage>
        <taxon>Bacteria</taxon>
        <taxon>Pseudomonadati</taxon>
        <taxon>Pseudomonadota</taxon>
        <taxon>Betaproteobacteria</taxon>
        <taxon>Nitrosomonadales</taxon>
        <taxon>Nitrosomonadaceae</taxon>
        <taxon>Nitrosomonas</taxon>
    </lineage>
</organism>
<keyword evidence="2" id="KW-0812">Transmembrane</keyword>
<dbReference type="AlphaFoldDB" id="A0A1I4G0W5"/>
<keyword evidence="4" id="KW-1185">Reference proteome</keyword>
<protein>
    <submittedName>
        <fullName evidence="3">Uncharacterized protein</fullName>
    </submittedName>
</protein>
<accession>A0A1I4G0W5</accession>
<evidence type="ECO:0000256" key="1">
    <source>
        <dbReference type="SAM" id="MobiDB-lite"/>
    </source>
</evidence>
<feature type="compositionally biased region" description="Polar residues" evidence="1">
    <location>
        <begin position="1"/>
        <end position="14"/>
    </location>
</feature>
<gene>
    <name evidence="3" type="ORF">SAMN05216302_10464</name>
</gene>
<dbReference type="EMBL" id="FOSP01000046">
    <property type="protein sequence ID" value="SFL23735.1"/>
    <property type="molecule type" value="Genomic_DNA"/>
</dbReference>
<proteinExistence type="predicted"/>
<evidence type="ECO:0000313" key="3">
    <source>
        <dbReference type="EMBL" id="SFL23735.1"/>
    </source>
</evidence>
<sequence length="103" mass="11215">MAAQHSNRTSSIKRYTSEDDEPIPGYCVRASDQAAEKAVKKTFAMLGVDVNDPASVEEFREDLRFGKKMRRYADYGALALIGVMATALAGAIWAGIMQKINGA</sequence>
<dbReference type="RefSeq" id="WP_211753480.1">
    <property type="nucleotide sequence ID" value="NZ_FOSP01000046.1"/>
</dbReference>
<feature type="region of interest" description="Disordered" evidence="1">
    <location>
        <begin position="1"/>
        <end position="20"/>
    </location>
</feature>
<name>A0A1I4G0W5_9PROT</name>
<evidence type="ECO:0000313" key="4">
    <source>
        <dbReference type="Proteomes" id="UP000199533"/>
    </source>
</evidence>